<dbReference type="GO" id="GO:0003968">
    <property type="term" value="F:RNA-directed RNA polymerase activity"/>
    <property type="evidence" value="ECO:0007669"/>
    <property type="project" value="UniProtKB-KW"/>
</dbReference>
<proteinExistence type="predicted"/>
<evidence type="ECO:0000256" key="3">
    <source>
        <dbReference type="ARBA" id="ARBA00022695"/>
    </source>
</evidence>
<accession>A0AA96K8D9</accession>
<reference evidence="4" key="1">
    <citation type="submission" date="2023-06" db="EMBL/GenBank/DDBJ databases">
        <title>Mycovirome of Diapothe helianthi and D. gulyae, causal agents of Phomopsis stem canker of sunflower, sheds light on interspecieces transmission.</title>
        <authorList>
            <person name="Wu C.-F."/>
            <person name="Zellner W."/>
            <person name="Kontz B."/>
            <person name="Kashyap R."/>
            <person name="Mathew F."/>
            <person name="Marzano S.-Y.L."/>
        </authorList>
    </citation>
    <scope>NUCLEOTIDE SEQUENCE</scope>
    <source>
        <strain evidence="4">DgM4</strain>
    </source>
</reference>
<organism evidence="4">
    <name type="scientific">Diaporthe gulyae magoulivirus 1</name>
    <dbReference type="NCBI Taxonomy" id="3077424"/>
    <lineage>
        <taxon>Viruses</taxon>
        <taxon>Riboviria</taxon>
        <taxon>Orthornavirae</taxon>
        <taxon>Lenarviricota</taxon>
        <taxon>Miaviricetes</taxon>
        <taxon>Ourlivirales</taxon>
        <taxon>Botourmiaviridae</taxon>
        <taxon>Magoulivirus</taxon>
    </lineage>
</organism>
<name>A0AA96K8D9_9VIRU</name>
<sequence>MVSVISQPVTSARVVDLLHAVCRVWSEHSGVTLQIPPHLQVSDPRQLKEFCVGLLEKPTTHPWYKDLQAAEERRALSVAGSLFLFRKCLPAEWSEAEMCQKHRSLLVPACRSERSPLPADYIAHVKRITAQEFPPGWDSSYRAHCWSATTSVGACLDSPRSAGGVRALRLDRPTFLRRVLGDEYFEVSNTVKYKVVPTGGKGRGVTVADKWMAVLSPLHRTAYDHMTKSTWLLRGEAKPGRFRKFLRKEGEVFVSGDYESASDNLRVEVADAIIDVMQSSSKRIPSTIWETARRFLRCKVLYPDIEIPMESEGQMMGNLFCFPLLCLQNYIAFRYIMGAEVPVRVNGDDIVFRSSREDYDRWASFVSSVGLVLSRGKTLVSEKFFSLNSSFFWSRRNRPPRPVPVTRVACFTKPFEDWGALSGSFRSFTRGFGGSARLEAEAYFLRFFRSRIRQAGRSVTRGLSVPASVVALQRAGLWRREQWFFESVPESQDSLPVSPSRLKWGAIPAGWKRVPAGSCLLTGKVSFVAEGATAPEVVASADDLQKAFWAQLVSRTWLESPTRGVLLDEYRENVLRTGRERDWKAWVSRPKKLIRRRPDGSATWVDSRLMQAFQSKKRCSRAAFDKYRLKPRVQWLWAPVEEVLDESGEEDLTWVRDLVEWECLSFWPPHFELGLREQELDDLGAD</sequence>
<dbReference type="EMBL" id="OR224975">
    <property type="protein sequence ID" value="WNM95038.1"/>
    <property type="molecule type" value="Genomic_RNA"/>
</dbReference>
<evidence type="ECO:0000313" key="4">
    <source>
        <dbReference type="EMBL" id="WNM95038.1"/>
    </source>
</evidence>
<keyword evidence="2" id="KW-0808">Transferase</keyword>
<keyword evidence="1 4" id="KW-0696">RNA-directed RNA polymerase</keyword>
<evidence type="ECO:0000256" key="1">
    <source>
        <dbReference type="ARBA" id="ARBA00022484"/>
    </source>
</evidence>
<keyword evidence="3" id="KW-0548">Nucleotidyltransferase</keyword>
<dbReference type="SUPFAM" id="SSF56672">
    <property type="entry name" value="DNA/RNA polymerases"/>
    <property type="match status" value="1"/>
</dbReference>
<evidence type="ECO:0000256" key="2">
    <source>
        <dbReference type="ARBA" id="ARBA00022679"/>
    </source>
</evidence>
<dbReference type="InterPro" id="IPR043502">
    <property type="entry name" value="DNA/RNA_pol_sf"/>
</dbReference>
<protein>
    <submittedName>
        <fullName evidence="4">RNA-dependent RNA polymerase</fullName>
    </submittedName>
</protein>